<organism evidence="4 5">
    <name type="scientific">Acer saccharum</name>
    <name type="common">Sugar maple</name>
    <dbReference type="NCBI Taxonomy" id="4024"/>
    <lineage>
        <taxon>Eukaryota</taxon>
        <taxon>Viridiplantae</taxon>
        <taxon>Streptophyta</taxon>
        <taxon>Embryophyta</taxon>
        <taxon>Tracheophyta</taxon>
        <taxon>Spermatophyta</taxon>
        <taxon>Magnoliopsida</taxon>
        <taxon>eudicotyledons</taxon>
        <taxon>Gunneridae</taxon>
        <taxon>Pentapetalae</taxon>
        <taxon>rosids</taxon>
        <taxon>malvids</taxon>
        <taxon>Sapindales</taxon>
        <taxon>Sapindaceae</taxon>
        <taxon>Hippocastanoideae</taxon>
        <taxon>Acereae</taxon>
        <taxon>Acer</taxon>
    </lineage>
</organism>
<keyword evidence="5" id="KW-1185">Reference proteome</keyword>
<comment type="similarity">
    <text evidence="1">Belongs to the PPR family. P subfamily.</text>
</comment>
<name>A0AA39RJI0_ACESA</name>
<dbReference type="Gene3D" id="1.25.40.10">
    <property type="entry name" value="Tetratricopeptide repeat domain"/>
    <property type="match status" value="1"/>
</dbReference>
<evidence type="ECO:0000256" key="1">
    <source>
        <dbReference type="ARBA" id="ARBA00007626"/>
    </source>
</evidence>
<reference evidence="4" key="1">
    <citation type="journal article" date="2022" name="Plant J.">
        <title>Strategies of tolerance reflected in two North American maple genomes.</title>
        <authorList>
            <person name="McEvoy S.L."/>
            <person name="Sezen U.U."/>
            <person name="Trouern-Trend A."/>
            <person name="McMahon S.M."/>
            <person name="Schaberg P.G."/>
            <person name="Yang J."/>
            <person name="Wegrzyn J.L."/>
            <person name="Swenson N.G."/>
        </authorList>
    </citation>
    <scope>NUCLEOTIDE SEQUENCE</scope>
    <source>
        <strain evidence="4">NS2018</strain>
    </source>
</reference>
<protein>
    <recommendedName>
        <fullName evidence="6">Pentatricopeptide repeat-containing protein</fullName>
    </recommendedName>
</protein>
<gene>
    <name evidence="4" type="ORF">LWI29_024705</name>
</gene>
<dbReference type="EMBL" id="JAUESC010000387">
    <property type="protein sequence ID" value="KAK0574506.1"/>
    <property type="molecule type" value="Genomic_DNA"/>
</dbReference>
<evidence type="ECO:0008006" key="6">
    <source>
        <dbReference type="Google" id="ProtNLM"/>
    </source>
</evidence>
<dbReference type="AlphaFoldDB" id="A0AA39RJI0"/>
<comment type="caution">
    <text evidence="4">The sequence shown here is derived from an EMBL/GenBank/DDBJ whole genome shotgun (WGS) entry which is preliminary data.</text>
</comment>
<dbReference type="NCBIfam" id="TIGR00756">
    <property type="entry name" value="PPR"/>
    <property type="match status" value="2"/>
</dbReference>
<reference evidence="4" key="2">
    <citation type="submission" date="2023-06" db="EMBL/GenBank/DDBJ databases">
        <authorList>
            <person name="Swenson N.G."/>
            <person name="Wegrzyn J.L."/>
            <person name="Mcevoy S.L."/>
        </authorList>
    </citation>
    <scope>NUCLEOTIDE SEQUENCE</scope>
    <source>
        <strain evidence="4">NS2018</strain>
        <tissue evidence="4">Leaf</tissue>
    </source>
</reference>
<dbReference type="PANTHER" id="PTHR47941">
    <property type="entry name" value="PENTATRICOPEPTIDE REPEAT-CONTAINING PROTEIN 3, MITOCHONDRIAL"/>
    <property type="match status" value="1"/>
</dbReference>
<evidence type="ECO:0000313" key="4">
    <source>
        <dbReference type="EMBL" id="KAK0574506.1"/>
    </source>
</evidence>
<dbReference type="PROSITE" id="PS51375">
    <property type="entry name" value="PPR"/>
    <property type="match status" value="1"/>
</dbReference>
<dbReference type="InterPro" id="IPR002885">
    <property type="entry name" value="PPR_rpt"/>
</dbReference>
<evidence type="ECO:0000256" key="2">
    <source>
        <dbReference type="ARBA" id="ARBA00022737"/>
    </source>
</evidence>
<evidence type="ECO:0000256" key="3">
    <source>
        <dbReference type="PROSITE-ProRule" id="PRU00708"/>
    </source>
</evidence>
<accession>A0AA39RJI0</accession>
<keyword evidence="2" id="KW-0677">Repeat</keyword>
<feature type="repeat" description="PPR" evidence="3">
    <location>
        <begin position="30"/>
        <end position="64"/>
    </location>
</feature>
<dbReference type="Proteomes" id="UP001168877">
    <property type="component" value="Unassembled WGS sequence"/>
</dbReference>
<dbReference type="InterPro" id="IPR011990">
    <property type="entry name" value="TPR-like_helical_dom_sf"/>
</dbReference>
<dbReference type="Pfam" id="PF01535">
    <property type="entry name" value="PPR"/>
    <property type="match status" value="2"/>
</dbReference>
<sequence length="72" mass="8223">MVKVLVSEGNLDACCRVWEEMRKDMVEPDVMAYVVTLIMGLCKGGETERGYEMFREMKEKGILIEGNLRSFG</sequence>
<proteinExistence type="inferred from homology"/>
<evidence type="ECO:0000313" key="5">
    <source>
        <dbReference type="Proteomes" id="UP001168877"/>
    </source>
</evidence>